<gene>
    <name evidence="3" type="ORF">FANTH_6717</name>
</gene>
<evidence type="ECO:0000313" key="3">
    <source>
        <dbReference type="EMBL" id="KAF5246755.1"/>
    </source>
</evidence>
<sequence>MEAVGAGASILTFITVAFSVTQSIHSALSAIKDGPQVICLLTDEISQLKSILQRLNEVSFDSINDIDKVQLNSLAKKCKDDLSALNSRLKPLDVATSEGRRGRLWRKLKLSFSEKDLDQIRHVVRGHVQHLTVRLNLIQVQQGSFTATQSTQILDLLQQLKQDISALKTPNTAILTAEEDLSSTSARVTEVDDEEMDCSPDTSLDDSINRLMQLLEKKPCVVESDDSEELLKDIEHLLECVRNNAEPVESEGACQSRHPDVSKELKLMAHIILSSSSMMINHTTESGSVLELVKLFERGEVSIHDHDTLGRSLLHRSVGNVPVLQFLIQQGLDVDEVANCSSLECQITPSHLSLLAAAPESYEVLLHAGADMTLEVQGSGSAVHWIASDDTEFGSIRLEQTLNICPFVYATPDNPGTQDLIPRVCDECYAVPESEPFQARRQIQFLLKQGYNINSLLRGQTGLHHLLTKNYIWLKHIPSYLDLMVFVVESGANVDAVDAYGYRASHYAYNATCDADRLACPSAKGDLWDAVLTHFGYDIFEDRRHYPRYASYTHGYTRKDFENLWHGREHTCPYWDDRPWPHPTQSGKEYDIWASIFDLPPLRGKLCENCEVCTGEYKCFRCGVCWSSFNFNCYGTHLHDELCPREQTAAWELHEGDEEAYWELLQFSDSELDYNVSSSEDSDDVGI</sequence>
<dbReference type="InterPro" id="IPR036770">
    <property type="entry name" value="Ankyrin_rpt-contain_sf"/>
</dbReference>
<dbReference type="AlphaFoldDB" id="A0A8H5E4C6"/>
<reference evidence="3 4" key="1">
    <citation type="journal article" date="2020" name="BMC Genomics">
        <title>Correction to: Identification and distribution of gene clusters required for synthesis of sphingolipid metabolism inhibitors in diverse species of the filamentous fungus Fusarium.</title>
        <authorList>
            <person name="Kim H.S."/>
            <person name="Lohmar J.M."/>
            <person name="Busman M."/>
            <person name="Brown D.W."/>
            <person name="Naumann T.A."/>
            <person name="Divon H.H."/>
            <person name="Lysoe E."/>
            <person name="Uhlig S."/>
            <person name="Proctor R.H."/>
        </authorList>
    </citation>
    <scope>NUCLEOTIDE SEQUENCE [LARGE SCALE GENOMIC DNA]</scope>
    <source>
        <strain evidence="3 4">NRRL 25214</strain>
    </source>
</reference>
<comment type="caution">
    <text evidence="3">The sequence shown here is derived from an EMBL/GenBank/DDBJ whole genome shotgun (WGS) entry which is preliminary data.</text>
</comment>
<name>A0A8H5E4C6_9HYPO</name>
<organism evidence="3 4">
    <name type="scientific">Fusarium anthophilum</name>
    <dbReference type="NCBI Taxonomy" id="48485"/>
    <lineage>
        <taxon>Eukaryota</taxon>
        <taxon>Fungi</taxon>
        <taxon>Dikarya</taxon>
        <taxon>Ascomycota</taxon>
        <taxon>Pezizomycotina</taxon>
        <taxon>Sordariomycetes</taxon>
        <taxon>Hypocreomycetidae</taxon>
        <taxon>Hypocreales</taxon>
        <taxon>Nectriaceae</taxon>
        <taxon>Fusarium</taxon>
        <taxon>Fusarium fujikuroi species complex</taxon>
    </lineage>
</organism>
<feature type="signal peptide" evidence="1">
    <location>
        <begin position="1"/>
        <end position="26"/>
    </location>
</feature>
<accession>A0A8H5E4C6</accession>
<feature type="domain" description="Azaphilone pigments biosynthesis cluster protein L N-terminal" evidence="2">
    <location>
        <begin position="1"/>
        <end position="165"/>
    </location>
</feature>
<keyword evidence="1" id="KW-0732">Signal</keyword>
<dbReference type="SUPFAM" id="SSF48403">
    <property type="entry name" value="Ankyrin repeat"/>
    <property type="match status" value="1"/>
</dbReference>
<dbReference type="Proteomes" id="UP000573603">
    <property type="component" value="Unassembled WGS sequence"/>
</dbReference>
<feature type="chain" id="PRO_5034455223" description="Azaphilone pigments biosynthesis cluster protein L N-terminal domain-containing protein" evidence="1">
    <location>
        <begin position="27"/>
        <end position="687"/>
    </location>
</feature>
<evidence type="ECO:0000313" key="4">
    <source>
        <dbReference type="Proteomes" id="UP000573603"/>
    </source>
</evidence>
<dbReference type="InterPro" id="IPR031348">
    <property type="entry name" value="PigL_N"/>
</dbReference>
<keyword evidence="4" id="KW-1185">Reference proteome</keyword>
<evidence type="ECO:0000259" key="2">
    <source>
        <dbReference type="Pfam" id="PF17111"/>
    </source>
</evidence>
<proteinExistence type="predicted"/>
<protein>
    <recommendedName>
        <fullName evidence="2">Azaphilone pigments biosynthesis cluster protein L N-terminal domain-containing protein</fullName>
    </recommendedName>
</protein>
<dbReference type="EMBL" id="JABEVY010000147">
    <property type="protein sequence ID" value="KAF5246755.1"/>
    <property type="molecule type" value="Genomic_DNA"/>
</dbReference>
<dbReference type="Gene3D" id="1.25.40.20">
    <property type="entry name" value="Ankyrin repeat-containing domain"/>
    <property type="match status" value="1"/>
</dbReference>
<dbReference type="Pfam" id="PF17111">
    <property type="entry name" value="PigL_N"/>
    <property type="match status" value="1"/>
</dbReference>
<evidence type="ECO:0000256" key="1">
    <source>
        <dbReference type="SAM" id="SignalP"/>
    </source>
</evidence>